<dbReference type="Pfam" id="PF02737">
    <property type="entry name" value="3HCDH_N"/>
    <property type="match status" value="1"/>
</dbReference>
<reference evidence="3 4" key="1">
    <citation type="journal article" date="2007" name="Int. J. Syst. Evol. Microbiol.">
        <title>Oceanobacillus profundus sp. nov., isolated from a deep-sea sediment core.</title>
        <authorList>
            <person name="Kim Y.G."/>
            <person name="Choi D.H."/>
            <person name="Hyun S."/>
            <person name="Cho B.C."/>
        </authorList>
    </citation>
    <scope>NUCLEOTIDE SEQUENCE [LARGE SCALE GENOMIC DNA]</scope>
    <source>
        <strain evidence="3 4">DSM 18246</strain>
    </source>
</reference>
<comment type="caution">
    <text evidence="3">The sequence shown here is derived from an EMBL/GenBank/DDBJ whole genome shotgun (WGS) entry which is preliminary data.</text>
</comment>
<dbReference type="EMBL" id="QWEH01000014">
    <property type="protein sequence ID" value="RHW30312.1"/>
    <property type="molecule type" value="Genomic_DNA"/>
</dbReference>
<name>A0A417YC96_9BACI</name>
<evidence type="ECO:0000313" key="3">
    <source>
        <dbReference type="EMBL" id="RHW30312.1"/>
    </source>
</evidence>
<evidence type="ECO:0000256" key="1">
    <source>
        <dbReference type="ARBA" id="ARBA00009463"/>
    </source>
</evidence>
<dbReference type="SUPFAM" id="SSF51735">
    <property type="entry name" value="NAD(P)-binding Rossmann-fold domains"/>
    <property type="match status" value="1"/>
</dbReference>
<sequence>MNTTKQKIAIIGAGTMGLGITQLFAQNGFIVKLIDSNEQVIQAAKGKIEDELSLLRKYEFIPLSEMDSWSSG</sequence>
<accession>A0A417YC96</accession>
<dbReference type="PANTHER" id="PTHR48075:SF5">
    <property type="entry name" value="3-HYDROXYBUTYRYL-COA DEHYDROGENASE"/>
    <property type="match status" value="1"/>
</dbReference>
<dbReference type="Gene3D" id="3.40.50.720">
    <property type="entry name" value="NAD(P)-binding Rossmann-like Domain"/>
    <property type="match status" value="1"/>
</dbReference>
<evidence type="ECO:0000313" key="4">
    <source>
        <dbReference type="Proteomes" id="UP000285456"/>
    </source>
</evidence>
<gene>
    <name evidence="3" type="ORF">D1B32_17225</name>
</gene>
<dbReference type="Proteomes" id="UP000285456">
    <property type="component" value="Unassembled WGS sequence"/>
</dbReference>
<dbReference type="PANTHER" id="PTHR48075">
    <property type="entry name" value="3-HYDROXYACYL-COA DEHYDROGENASE FAMILY PROTEIN"/>
    <property type="match status" value="1"/>
</dbReference>
<protein>
    <recommendedName>
        <fullName evidence="2">3-hydroxyacyl-CoA dehydrogenase NAD binding domain-containing protein</fullName>
    </recommendedName>
</protein>
<keyword evidence="4" id="KW-1185">Reference proteome</keyword>
<dbReference type="GO" id="GO:0006631">
    <property type="term" value="P:fatty acid metabolic process"/>
    <property type="evidence" value="ECO:0007669"/>
    <property type="project" value="InterPro"/>
</dbReference>
<dbReference type="OrthoDB" id="9815331at2"/>
<feature type="domain" description="3-hydroxyacyl-CoA dehydrogenase NAD binding" evidence="2">
    <location>
        <begin position="7"/>
        <end position="57"/>
    </location>
</feature>
<dbReference type="InterPro" id="IPR036291">
    <property type="entry name" value="NAD(P)-bd_dom_sf"/>
</dbReference>
<dbReference type="AlphaFoldDB" id="A0A417YC96"/>
<dbReference type="GO" id="GO:0016491">
    <property type="term" value="F:oxidoreductase activity"/>
    <property type="evidence" value="ECO:0007669"/>
    <property type="project" value="TreeGrafter"/>
</dbReference>
<comment type="similarity">
    <text evidence="1">Belongs to the 3-hydroxyacyl-CoA dehydrogenase family.</text>
</comment>
<evidence type="ECO:0000259" key="2">
    <source>
        <dbReference type="Pfam" id="PF02737"/>
    </source>
</evidence>
<proteinExistence type="inferred from homology"/>
<dbReference type="RefSeq" id="WP_095308201.1">
    <property type="nucleotide sequence ID" value="NZ_JAMAWL010000014.1"/>
</dbReference>
<dbReference type="GO" id="GO:0070403">
    <property type="term" value="F:NAD+ binding"/>
    <property type="evidence" value="ECO:0007669"/>
    <property type="project" value="InterPro"/>
</dbReference>
<organism evidence="3 4">
    <name type="scientific">Oceanobacillus profundus</name>
    <dbReference type="NCBI Taxonomy" id="372463"/>
    <lineage>
        <taxon>Bacteria</taxon>
        <taxon>Bacillati</taxon>
        <taxon>Bacillota</taxon>
        <taxon>Bacilli</taxon>
        <taxon>Bacillales</taxon>
        <taxon>Bacillaceae</taxon>
        <taxon>Oceanobacillus</taxon>
    </lineage>
</organism>
<dbReference type="InterPro" id="IPR006176">
    <property type="entry name" value="3-OHacyl-CoA_DH_NAD-bd"/>
</dbReference>